<proteinExistence type="predicted"/>
<keyword evidence="2" id="KW-1185">Reference proteome</keyword>
<reference evidence="1" key="1">
    <citation type="submission" date="2021-07" db="EMBL/GenBank/DDBJ databases">
        <title>Candidatus Kaistella beijingensis sp. nov. isolated from a municipal wastewater treatment plant is involved in sludge foaming.</title>
        <authorList>
            <person name="Song Y."/>
            <person name="Liu S.-J."/>
        </authorList>
    </citation>
    <scope>NUCLEOTIDE SEQUENCE</scope>
    <source>
        <strain evidence="1">DSM 43998</strain>
    </source>
</reference>
<evidence type="ECO:0000313" key="1">
    <source>
        <dbReference type="EMBL" id="QXQ13107.1"/>
    </source>
</evidence>
<evidence type="ECO:0000313" key="2">
    <source>
        <dbReference type="Proteomes" id="UP000887023"/>
    </source>
</evidence>
<dbReference type="EMBL" id="CP079105">
    <property type="protein sequence ID" value="QXQ13107.1"/>
    <property type="molecule type" value="Genomic_DNA"/>
</dbReference>
<organism evidence="1 2">
    <name type="scientific">Skermania pinensis</name>
    <dbReference type="NCBI Taxonomy" id="39122"/>
    <lineage>
        <taxon>Bacteria</taxon>
        <taxon>Bacillati</taxon>
        <taxon>Actinomycetota</taxon>
        <taxon>Actinomycetes</taxon>
        <taxon>Mycobacteriales</taxon>
        <taxon>Gordoniaceae</taxon>
        <taxon>Skermania</taxon>
    </lineage>
</organism>
<sequence length="83" mass="9355">MPNDYDNTIRELRSLAAAMLDKVEPFLDEVTDEDTHRCTGCPWCRMLTALRQDRPDLVYQFAGQTRAAVAFLRANLAQPPDAG</sequence>
<name>A0ABX8S7E2_9ACTN</name>
<protein>
    <submittedName>
        <fullName evidence="1">Uncharacterized protein</fullName>
    </submittedName>
</protein>
<gene>
    <name evidence="1" type="ORF">KV203_14580</name>
</gene>
<dbReference type="RefSeq" id="WP_066471141.1">
    <property type="nucleotide sequence ID" value="NZ_CBCRUZ010000011.1"/>
</dbReference>
<accession>A0ABX8S7E2</accession>
<dbReference type="Proteomes" id="UP000887023">
    <property type="component" value="Chromosome"/>
</dbReference>